<dbReference type="GO" id="GO:0000976">
    <property type="term" value="F:transcription cis-regulatory region binding"/>
    <property type="evidence" value="ECO:0007669"/>
    <property type="project" value="InterPro"/>
</dbReference>
<organism evidence="10 11">
    <name type="scientific">Musa troglodytarum</name>
    <name type="common">fe'i banana</name>
    <dbReference type="NCBI Taxonomy" id="320322"/>
    <lineage>
        <taxon>Eukaryota</taxon>
        <taxon>Viridiplantae</taxon>
        <taxon>Streptophyta</taxon>
        <taxon>Embryophyta</taxon>
        <taxon>Tracheophyta</taxon>
        <taxon>Spermatophyta</taxon>
        <taxon>Magnoliopsida</taxon>
        <taxon>Liliopsida</taxon>
        <taxon>Zingiberales</taxon>
        <taxon>Musaceae</taxon>
        <taxon>Musa</taxon>
    </lineage>
</organism>
<feature type="transmembrane region" description="Helical" evidence="8">
    <location>
        <begin position="567"/>
        <end position="590"/>
    </location>
</feature>
<keyword evidence="6" id="KW-0539">Nucleus</keyword>
<feature type="domain" description="Myb-like" evidence="9">
    <location>
        <begin position="257"/>
        <end position="308"/>
    </location>
</feature>
<evidence type="ECO:0000313" key="10">
    <source>
        <dbReference type="EMBL" id="URE15460.1"/>
    </source>
</evidence>
<dbReference type="EMBL" id="CP097509">
    <property type="protein sequence ID" value="URE15460.1"/>
    <property type="molecule type" value="Genomic_DNA"/>
</dbReference>
<evidence type="ECO:0000259" key="9">
    <source>
        <dbReference type="Pfam" id="PF00249"/>
    </source>
</evidence>
<keyword evidence="5" id="KW-0804">Transcription</keyword>
<dbReference type="InterPro" id="IPR044847">
    <property type="entry name" value="KAN_fam"/>
</dbReference>
<feature type="transmembrane region" description="Helical" evidence="8">
    <location>
        <begin position="493"/>
        <end position="526"/>
    </location>
</feature>
<keyword evidence="8" id="KW-0472">Membrane</keyword>
<proteinExistence type="predicted"/>
<dbReference type="AlphaFoldDB" id="A0A9E7GIJ5"/>
<reference evidence="10" key="1">
    <citation type="submission" date="2022-05" db="EMBL/GenBank/DDBJ databases">
        <title>The Musa troglodytarum L. genome provides insights into the mechanism of non-climacteric behaviour and enrichment of carotenoids.</title>
        <authorList>
            <person name="Wang J."/>
        </authorList>
    </citation>
    <scope>NUCLEOTIDE SEQUENCE</scope>
    <source>
        <tissue evidence="10">Leaf</tissue>
    </source>
</reference>
<protein>
    <recommendedName>
        <fullName evidence="9">Myb-like domain-containing protein</fullName>
    </recommendedName>
</protein>
<evidence type="ECO:0000256" key="6">
    <source>
        <dbReference type="ARBA" id="ARBA00023242"/>
    </source>
</evidence>
<evidence type="ECO:0000256" key="8">
    <source>
        <dbReference type="SAM" id="Phobius"/>
    </source>
</evidence>
<dbReference type="InterPro" id="IPR009057">
    <property type="entry name" value="Homeodomain-like_sf"/>
</dbReference>
<dbReference type="NCBIfam" id="TIGR01557">
    <property type="entry name" value="myb_SHAQKYF"/>
    <property type="match status" value="1"/>
</dbReference>
<evidence type="ECO:0000256" key="7">
    <source>
        <dbReference type="SAM" id="MobiDB-lite"/>
    </source>
</evidence>
<feature type="transmembrane region" description="Helical" evidence="8">
    <location>
        <begin position="533"/>
        <end position="561"/>
    </location>
</feature>
<name>A0A9E7GIJ5_9LILI</name>
<dbReference type="Proteomes" id="UP001055439">
    <property type="component" value="Chromosome 7"/>
</dbReference>
<dbReference type="GO" id="GO:0006355">
    <property type="term" value="P:regulation of DNA-templated transcription"/>
    <property type="evidence" value="ECO:0007669"/>
    <property type="project" value="InterPro"/>
</dbReference>
<dbReference type="GO" id="GO:0005634">
    <property type="term" value="C:nucleus"/>
    <property type="evidence" value="ECO:0007669"/>
    <property type="project" value="UniProtKB-SubCell"/>
</dbReference>
<gene>
    <name evidence="10" type="ORF">MUK42_10841</name>
</gene>
<dbReference type="Pfam" id="PF00249">
    <property type="entry name" value="Myb_DNA-binding"/>
    <property type="match status" value="1"/>
</dbReference>
<keyword evidence="8" id="KW-1133">Transmembrane helix</keyword>
<dbReference type="InterPro" id="IPR001005">
    <property type="entry name" value="SANT/Myb"/>
</dbReference>
<dbReference type="SUPFAM" id="SSF46689">
    <property type="entry name" value="Homeodomain-like"/>
    <property type="match status" value="1"/>
</dbReference>
<evidence type="ECO:0000256" key="3">
    <source>
        <dbReference type="ARBA" id="ARBA00022782"/>
    </source>
</evidence>
<keyword evidence="11" id="KW-1185">Reference proteome</keyword>
<dbReference type="FunFam" id="1.10.10.60:FF:000002">
    <property type="entry name" value="Myb family transcription factor"/>
    <property type="match status" value="1"/>
</dbReference>
<comment type="subcellular location">
    <subcellularLocation>
        <location evidence="1">Nucleus</location>
    </subcellularLocation>
</comment>
<dbReference type="Gene3D" id="1.10.10.60">
    <property type="entry name" value="Homeodomain-like"/>
    <property type="match status" value="1"/>
</dbReference>
<keyword evidence="3" id="KW-0221">Differentiation</keyword>
<evidence type="ECO:0000256" key="2">
    <source>
        <dbReference type="ARBA" id="ARBA00022473"/>
    </source>
</evidence>
<evidence type="ECO:0000256" key="4">
    <source>
        <dbReference type="ARBA" id="ARBA00023015"/>
    </source>
</evidence>
<dbReference type="OrthoDB" id="551907at2759"/>
<evidence type="ECO:0000313" key="11">
    <source>
        <dbReference type="Proteomes" id="UP001055439"/>
    </source>
</evidence>
<dbReference type="InterPro" id="IPR006447">
    <property type="entry name" value="Myb_dom_plants"/>
</dbReference>
<evidence type="ECO:0000256" key="1">
    <source>
        <dbReference type="ARBA" id="ARBA00004123"/>
    </source>
</evidence>
<evidence type="ECO:0000256" key="5">
    <source>
        <dbReference type="ARBA" id="ARBA00023163"/>
    </source>
</evidence>
<keyword evidence="2" id="KW-0217">Developmental protein</keyword>
<dbReference type="PANTHER" id="PTHR31496:SF3">
    <property type="entry name" value="TRANSCRIPTION REPRESSOR KAN1"/>
    <property type="match status" value="1"/>
</dbReference>
<sequence>MPVEEVLMEAISTSSPDLSLHISPPNAASSSYADAAIGADHDKLHREIRAVEWHTGGRNEAYTELSLSYPSAVSEAESPWRQQRLSVQQSPLPFDHCHSNHPALEGLMEGSRPIKGIPIYNNGPFPFLHVDPKIGIYNQVSSYSPQLPSSLCLSSSPSPPTCSPPASSSNLGTIASSFFNPVGGVSGYHRMPTPPTRLNGLSSPELLIKNQQLFHPQQQHYHYSNQYGIGPFEASHSMMRSRFMPKLPAKRNIRAPRMRWTSTLHARFVHAVELLGGHERATPKSVLELMDVKDLTLAHVKSHLQMYRTLKTTDKPPGQSDGSGEEDFAAGNPDLNFRQLMEQRPPDGTKPAQDLDFPPSITNTTSRWSNSSRQAYSFSLCSLDLLHRSAWEQPSAGDRIRPSEFSSDVEPVPARSQWEMAVSDEGTKRANGGGETLCSILLDFVASLVSLRPALLRRRRSSSAKAAPHLREDSRNPARYLLLWTRRRGPFPALFGISVGTITLLALAGLLISLFILVAATLNAIIVSFQVSIIAVGGFLSIFFASITAIFIGAILFAISVISTTTISAIIAVMLAAGSIGFFWIVIVAARKSMELTRRSVSISCSAISAYSSAWRMNLQNLKLQVY</sequence>
<keyword evidence="4" id="KW-0805">Transcription regulation</keyword>
<dbReference type="GO" id="GO:0010158">
    <property type="term" value="P:abaxial cell fate specification"/>
    <property type="evidence" value="ECO:0007669"/>
    <property type="project" value="InterPro"/>
</dbReference>
<dbReference type="PANTHER" id="PTHR31496">
    <property type="entry name" value="TRANSCRIPTION FACTOR KAN2-RELATED"/>
    <property type="match status" value="1"/>
</dbReference>
<keyword evidence="8" id="KW-0812">Transmembrane</keyword>
<accession>A0A9E7GIJ5</accession>
<feature type="region of interest" description="Disordered" evidence="7">
    <location>
        <begin position="311"/>
        <end position="368"/>
    </location>
</feature>